<sequence>MTTPYPRHSAAPAAHLPAQAASAQAASAQAASGQAASGQAAPPYGTPALAVPVVAGPGPYPAPAQPPPATYSAATRHLCAGAYLDAEFRRTSLRDVYYQPKRMVAPSYGFDLGTVLLHCLRARNIAFFRDATLLVVMVFALVASPLPFVAAMVLLWTAHFTVEGWRVLRDAMGRIRAGGQLGTTILARLGMLAVRWFVSQFVLLLFALIVIGLTPEEFEGEGMTGSQVAGILLLLLIVYAIPLTANLVVQVQLGTLTPNGSFATAPRGERFDEIAYQQQGNQVVYSGDWPFVGSGDPIDRWSFAQRLMRPARLFAEPATEAQREFDTPPFTAQELVDTVRESLRTFAFEPDPERRLPALTVEDRLFVAGTEISHLVPHTTPDRMAQAIRYPTNPARHYLVCQVVSWNGELVTTVYVHVAVQGRMLYLETVTAALPPCKEEYRIVDQVGGTGPAAYGKAVLDGILDTPRLAASALANLVRTGLEVLGGALSSAGVTVDRAVTRGYDYGARYGVRDLGRAVAERHHLQAQDIDKYAKLVRRRIIATVLDFLDARGVDTAEFVERAVNILNAGAIHTGTGNITIDGPGVGNQTNNYAGPAAPGGGK</sequence>
<keyword evidence="1" id="KW-1133">Transmembrane helix</keyword>
<reference evidence="2 3" key="1">
    <citation type="submission" date="2023-08" db="EMBL/GenBank/DDBJ databases">
        <title>Phytohabitans sansha sp. nov., isolated from marine sediment.</title>
        <authorList>
            <person name="Zhao Y."/>
            <person name="Yi K."/>
        </authorList>
    </citation>
    <scope>NUCLEOTIDE SEQUENCE [LARGE SCALE GENOMIC DNA]</scope>
    <source>
        <strain evidence="2 3">ZYX-F-186</strain>
    </source>
</reference>
<accession>A0ABU0ZW83</accession>
<evidence type="ECO:0008006" key="4">
    <source>
        <dbReference type="Google" id="ProtNLM"/>
    </source>
</evidence>
<keyword evidence="3" id="KW-1185">Reference proteome</keyword>
<dbReference type="EMBL" id="JAVHUY010000053">
    <property type="protein sequence ID" value="MDQ7910222.1"/>
    <property type="molecule type" value="Genomic_DNA"/>
</dbReference>
<proteinExistence type="predicted"/>
<protein>
    <recommendedName>
        <fullName evidence="4">RDD domain-containing protein</fullName>
    </recommendedName>
</protein>
<feature type="transmembrane region" description="Helical" evidence="1">
    <location>
        <begin position="228"/>
        <end position="249"/>
    </location>
</feature>
<dbReference type="Proteomes" id="UP001230908">
    <property type="component" value="Unassembled WGS sequence"/>
</dbReference>
<evidence type="ECO:0000313" key="2">
    <source>
        <dbReference type="EMBL" id="MDQ7910222.1"/>
    </source>
</evidence>
<evidence type="ECO:0000313" key="3">
    <source>
        <dbReference type="Proteomes" id="UP001230908"/>
    </source>
</evidence>
<organism evidence="2 3">
    <name type="scientific">Phytohabitans maris</name>
    <dbReference type="NCBI Taxonomy" id="3071409"/>
    <lineage>
        <taxon>Bacteria</taxon>
        <taxon>Bacillati</taxon>
        <taxon>Actinomycetota</taxon>
        <taxon>Actinomycetes</taxon>
        <taxon>Micromonosporales</taxon>
        <taxon>Micromonosporaceae</taxon>
    </lineage>
</organism>
<feature type="transmembrane region" description="Helical" evidence="1">
    <location>
        <begin position="131"/>
        <end position="156"/>
    </location>
</feature>
<keyword evidence="1" id="KW-0472">Membrane</keyword>
<dbReference type="RefSeq" id="WP_308717472.1">
    <property type="nucleotide sequence ID" value="NZ_JAVHUY010000053.1"/>
</dbReference>
<name>A0ABU0ZW83_9ACTN</name>
<evidence type="ECO:0000256" key="1">
    <source>
        <dbReference type="SAM" id="Phobius"/>
    </source>
</evidence>
<gene>
    <name evidence="2" type="ORF">RB614_37590</name>
</gene>
<feature type="transmembrane region" description="Helical" evidence="1">
    <location>
        <begin position="196"/>
        <end position="216"/>
    </location>
</feature>
<comment type="caution">
    <text evidence="2">The sequence shown here is derived from an EMBL/GenBank/DDBJ whole genome shotgun (WGS) entry which is preliminary data.</text>
</comment>
<keyword evidence="1" id="KW-0812">Transmembrane</keyword>